<keyword evidence="1" id="KW-1133">Transmembrane helix</keyword>
<protein>
    <submittedName>
        <fullName evidence="2">Uncharacterized protein</fullName>
    </submittedName>
</protein>
<evidence type="ECO:0000313" key="3">
    <source>
        <dbReference type="Proteomes" id="UP000000268"/>
    </source>
</evidence>
<dbReference type="AlphaFoldDB" id="A8ZNE5"/>
<dbReference type="EMBL" id="CP000841">
    <property type="protein sequence ID" value="ABW32531.1"/>
    <property type="molecule type" value="Genomic_DNA"/>
</dbReference>
<keyword evidence="2" id="KW-0614">Plasmid</keyword>
<name>A8ZNE5_ACAM1</name>
<gene>
    <name evidence="2" type="ordered locus">AM1_D0034</name>
</gene>
<keyword evidence="3" id="KW-1185">Reference proteome</keyword>
<dbReference type="Proteomes" id="UP000000268">
    <property type="component" value="Plasmid pREB4"/>
</dbReference>
<sequence>MFDRLDLLSILLKSGLTLATVYVIYLRSAAVKAKRSSR</sequence>
<dbReference type="HOGENOM" id="CLU_3323286_0_0_3"/>
<organism evidence="2 3">
    <name type="scientific">Acaryochloris marina (strain MBIC 11017)</name>
    <dbReference type="NCBI Taxonomy" id="329726"/>
    <lineage>
        <taxon>Bacteria</taxon>
        <taxon>Bacillati</taxon>
        <taxon>Cyanobacteriota</taxon>
        <taxon>Cyanophyceae</taxon>
        <taxon>Acaryochloridales</taxon>
        <taxon>Acaryochloridaceae</taxon>
        <taxon>Acaryochloris</taxon>
    </lineage>
</organism>
<reference evidence="2 3" key="1">
    <citation type="journal article" date="2008" name="Proc. Natl. Acad. Sci. U.S.A.">
        <title>Niche adaptation and genome expansion in the chlorophyll d-producing cyanobacterium Acaryochloris marina.</title>
        <authorList>
            <person name="Swingley W.D."/>
            <person name="Chen M."/>
            <person name="Cheung P.C."/>
            <person name="Conrad A.L."/>
            <person name="Dejesa L.C."/>
            <person name="Hao J."/>
            <person name="Honchak B.M."/>
            <person name="Karbach L.E."/>
            <person name="Kurdoglu A."/>
            <person name="Lahiri S."/>
            <person name="Mastrian S.D."/>
            <person name="Miyashita H."/>
            <person name="Page L."/>
            <person name="Ramakrishna P."/>
            <person name="Satoh S."/>
            <person name="Sattley W.M."/>
            <person name="Shimada Y."/>
            <person name="Taylor H.L."/>
            <person name="Tomo T."/>
            <person name="Tsuchiya T."/>
            <person name="Wang Z.T."/>
            <person name="Raymond J."/>
            <person name="Mimuro M."/>
            <person name="Blankenship R.E."/>
            <person name="Touchman J.W."/>
        </authorList>
    </citation>
    <scope>NUCLEOTIDE SEQUENCE [LARGE SCALE GENOMIC DNA]</scope>
    <source>
        <strain evidence="3">MBIC 11017</strain>
        <plasmid evidence="3">Plasmid pREB4</plasmid>
    </source>
</reference>
<keyword evidence="1" id="KW-0472">Membrane</keyword>
<proteinExistence type="predicted"/>
<evidence type="ECO:0000313" key="2">
    <source>
        <dbReference type="EMBL" id="ABW32531.1"/>
    </source>
</evidence>
<dbReference type="KEGG" id="amr:AM1_D0034"/>
<keyword evidence="1" id="KW-0812">Transmembrane</keyword>
<evidence type="ECO:0000256" key="1">
    <source>
        <dbReference type="SAM" id="Phobius"/>
    </source>
</evidence>
<accession>A8ZNE5</accession>
<geneLocation type="plasmid" evidence="2 3">
    <name>pREB4</name>
</geneLocation>
<feature type="transmembrane region" description="Helical" evidence="1">
    <location>
        <begin position="6"/>
        <end position="26"/>
    </location>
</feature>